<evidence type="ECO:0000256" key="1">
    <source>
        <dbReference type="ARBA" id="ARBA00009437"/>
    </source>
</evidence>
<proteinExistence type="inferred from homology"/>
<evidence type="ECO:0000313" key="6">
    <source>
        <dbReference type="EMBL" id="SMB90542.1"/>
    </source>
</evidence>
<reference evidence="6 7" key="1">
    <citation type="submission" date="2017-04" db="EMBL/GenBank/DDBJ databases">
        <authorList>
            <person name="Afonso C.L."/>
            <person name="Miller P.J."/>
            <person name="Scott M.A."/>
            <person name="Spackman E."/>
            <person name="Goraichik I."/>
            <person name="Dimitrov K.M."/>
            <person name="Suarez D.L."/>
            <person name="Swayne D.E."/>
        </authorList>
    </citation>
    <scope>NUCLEOTIDE SEQUENCE [LARGE SCALE GENOMIC DNA]</scope>
    <source>
        <strain evidence="6 7">DSM 11270</strain>
    </source>
</reference>
<gene>
    <name evidence="6" type="ORF">SAMN00017405_1327</name>
</gene>
<keyword evidence="2" id="KW-0805">Transcription regulation</keyword>
<dbReference type="RefSeq" id="WP_084053115.1">
    <property type="nucleotide sequence ID" value="NZ_FWWT01000017.1"/>
</dbReference>
<feature type="domain" description="HTH lysR-type" evidence="5">
    <location>
        <begin position="1"/>
        <end position="58"/>
    </location>
</feature>
<dbReference type="InterPro" id="IPR000847">
    <property type="entry name" value="LysR_HTH_N"/>
</dbReference>
<dbReference type="GO" id="GO:0003677">
    <property type="term" value="F:DNA binding"/>
    <property type="evidence" value="ECO:0007669"/>
    <property type="project" value="UniProtKB-KW"/>
</dbReference>
<dbReference type="EMBL" id="FWWT01000017">
    <property type="protein sequence ID" value="SMB90542.1"/>
    <property type="molecule type" value="Genomic_DNA"/>
</dbReference>
<dbReference type="AlphaFoldDB" id="A0A1W1VB09"/>
<evidence type="ECO:0000256" key="3">
    <source>
        <dbReference type="ARBA" id="ARBA00023125"/>
    </source>
</evidence>
<dbReference type="SUPFAM" id="SSF46785">
    <property type="entry name" value="Winged helix' DNA-binding domain"/>
    <property type="match status" value="1"/>
</dbReference>
<dbReference type="PANTHER" id="PTHR30346:SF0">
    <property type="entry name" value="HCA OPERON TRANSCRIPTIONAL ACTIVATOR HCAR"/>
    <property type="match status" value="1"/>
</dbReference>
<evidence type="ECO:0000256" key="2">
    <source>
        <dbReference type="ARBA" id="ARBA00023015"/>
    </source>
</evidence>
<dbReference type="GO" id="GO:0003700">
    <property type="term" value="F:DNA-binding transcription factor activity"/>
    <property type="evidence" value="ECO:0007669"/>
    <property type="project" value="InterPro"/>
</dbReference>
<name>A0A1W1VB09_DESTI</name>
<dbReference type="CDD" id="cd05466">
    <property type="entry name" value="PBP2_LTTR_substrate"/>
    <property type="match status" value="1"/>
</dbReference>
<dbReference type="Pfam" id="PF03466">
    <property type="entry name" value="LysR_substrate"/>
    <property type="match status" value="1"/>
</dbReference>
<dbReference type="Pfam" id="PF00126">
    <property type="entry name" value="HTH_1"/>
    <property type="match status" value="1"/>
</dbReference>
<evidence type="ECO:0000313" key="7">
    <source>
        <dbReference type="Proteomes" id="UP000192731"/>
    </source>
</evidence>
<dbReference type="PANTHER" id="PTHR30346">
    <property type="entry name" value="TRANSCRIPTIONAL DUAL REGULATOR HCAR-RELATED"/>
    <property type="match status" value="1"/>
</dbReference>
<dbReference type="FunFam" id="1.10.10.10:FF:000001">
    <property type="entry name" value="LysR family transcriptional regulator"/>
    <property type="match status" value="1"/>
</dbReference>
<dbReference type="Proteomes" id="UP000192731">
    <property type="component" value="Unassembled WGS sequence"/>
</dbReference>
<dbReference type="Gene3D" id="3.40.190.290">
    <property type="match status" value="1"/>
</dbReference>
<keyword evidence="3 6" id="KW-0238">DNA-binding</keyword>
<dbReference type="InterPro" id="IPR005119">
    <property type="entry name" value="LysR_subst-bd"/>
</dbReference>
<dbReference type="PRINTS" id="PR00039">
    <property type="entry name" value="HTHLYSR"/>
</dbReference>
<dbReference type="PROSITE" id="PS50931">
    <property type="entry name" value="HTH_LYSR"/>
    <property type="match status" value="1"/>
</dbReference>
<organism evidence="6 7">
    <name type="scientific">Desulfonispora thiosulfatigenes DSM 11270</name>
    <dbReference type="NCBI Taxonomy" id="656914"/>
    <lineage>
        <taxon>Bacteria</taxon>
        <taxon>Bacillati</taxon>
        <taxon>Bacillota</taxon>
        <taxon>Clostridia</taxon>
        <taxon>Eubacteriales</taxon>
        <taxon>Peptococcaceae</taxon>
        <taxon>Desulfonispora</taxon>
    </lineage>
</organism>
<dbReference type="OrthoDB" id="9803714at2"/>
<protein>
    <submittedName>
        <fullName evidence="6">DNA-binding transcriptional regulator, LysR family</fullName>
    </submittedName>
</protein>
<dbReference type="InterPro" id="IPR036390">
    <property type="entry name" value="WH_DNA-bd_sf"/>
</dbReference>
<dbReference type="Gene3D" id="1.10.10.10">
    <property type="entry name" value="Winged helix-like DNA-binding domain superfamily/Winged helix DNA-binding domain"/>
    <property type="match status" value="1"/>
</dbReference>
<evidence type="ECO:0000259" key="5">
    <source>
        <dbReference type="PROSITE" id="PS50931"/>
    </source>
</evidence>
<keyword evidence="7" id="KW-1185">Reference proteome</keyword>
<comment type="similarity">
    <text evidence="1">Belongs to the LysR transcriptional regulatory family.</text>
</comment>
<dbReference type="GO" id="GO:0032993">
    <property type="term" value="C:protein-DNA complex"/>
    <property type="evidence" value="ECO:0007669"/>
    <property type="project" value="TreeGrafter"/>
</dbReference>
<dbReference type="STRING" id="656914.SAMN00017405_1327"/>
<accession>A0A1W1VB09</accession>
<dbReference type="InterPro" id="IPR036388">
    <property type="entry name" value="WH-like_DNA-bd_sf"/>
</dbReference>
<keyword evidence="4" id="KW-0804">Transcription</keyword>
<sequence>MKLIHIIQVVEIAKTGSMNKAAQNLFISQPNLSASIKELENELNISIFTRSHKGVSLTKIGEQFLKYAETIMENIDYIKTLTTNTFKNNVLNLNISAPSLLFVQDIFVKLCLKYNNNTTNFNLKTNKALDIINDLNLGKSDIGIISFSNKQENFYLELFKKKRLEYTEIFTETIHINLGPTNPLYHKESFNLKDCAEFPLVVSSYGYYDKFLPLFKDIGFEPLSVIRVDNMDNILNIISSTNIIHLGLKFHDNVPSCSIKSIPLNFKEIFLKLAS</sequence>
<dbReference type="SUPFAM" id="SSF53850">
    <property type="entry name" value="Periplasmic binding protein-like II"/>
    <property type="match status" value="1"/>
</dbReference>
<evidence type="ECO:0000256" key="4">
    <source>
        <dbReference type="ARBA" id="ARBA00023163"/>
    </source>
</evidence>